<dbReference type="InterPro" id="IPR051226">
    <property type="entry name" value="PP1_Regulatory_Subunit"/>
</dbReference>
<feature type="region of interest" description="Disordered" evidence="4">
    <location>
        <begin position="266"/>
        <end position="306"/>
    </location>
</feature>
<dbReference type="PROSITE" id="PS50297">
    <property type="entry name" value="ANK_REP_REGION"/>
    <property type="match status" value="1"/>
</dbReference>
<dbReference type="AlphaFoldDB" id="A0A212CDY1"/>
<evidence type="ECO:0000256" key="4">
    <source>
        <dbReference type="SAM" id="MobiDB-lite"/>
    </source>
</evidence>
<dbReference type="InterPro" id="IPR036770">
    <property type="entry name" value="Ankyrin_rpt-contain_sf"/>
</dbReference>
<dbReference type="InterPro" id="IPR002110">
    <property type="entry name" value="Ankyrin_rpt"/>
</dbReference>
<dbReference type="Gene3D" id="1.25.40.20">
    <property type="entry name" value="Ankyrin repeat-containing domain"/>
    <property type="match status" value="1"/>
</dbReference>
<dbReference type="SUPFAM" id="SSF48403">
    <property type="entry name" value="Ankyrin repeat"/>
    <property type="match status" value="1"/>
</dbReference>
<dbReference type="PANTHER" id="PTHR24179">
    <property type="entry name" value="PROTEIN PHOSPHATASE 1 REGULATORY SUBUNIT 12"/>
    <property type="match status" value="1"/>
</dbReference>
<evidence type="ECO:0000256" key="3">
    <source>
        <dbReference type="PROSITE-ProRule" id="PRU00023"/>
    </source>
</evidence>
<feature type="region of interest" description="Disordered" evidence="4">
    <location>
        <begin position="378"/>
        <end position="443"/>
    </location>
</feature>
<feature type="region of interest" description="Disordered" evidence="4">
    <location>
        <begin position="319"/>
        <end position="342"/>
    </location>
</feature>
<dbReference type="EMBL" id="MKHE01000021">
    <property type="protein sequence ID" value="OWK04219.1"/>
    <property type="molecule type" value="Genomic_DNA"/>
</dbReference>
<proteinExistence type="predicted"/>
<evidence type="ECO:0000256" key="2">
    <source>
        <dbReference type="ARBA" id="ARBA00023043"/>
    </source>
</evidence>
<keyword evidence="6" id="KW-1185">Reference proteome</keyword>
<name>A0A212CDY1_CEREH</name>
<dbReference type="SMART" id="SM00248">
    <property type="entry name" value="ANK"/>
    <property type="match status" value="3"/>
</dbReference>
<dbReference type="GO" id="GO:0005737">
    <property type="term" value="C:cytoplasm"/>
    <property type="evidence" value="ECO:0007669"/>
    <property type="project" value="TreeGrafter"/>
</dbReference>
<feature type="compositionally biased region" description="Polar residues" evidence="4">
    <location>
        <begin position="48"/>
        <end position="59"/>
    </location>
</feature>
<keyword evidence="2 3" id="KW-0040">ANK repeat</keyword>
<feature type="compositionally biased region" description="Basic and acidic residues" evidence="4">
    <location>
        <begin position="433"/>
        <end position="443"/>
    </location>
</feature>
<accession>A0A212CDY1</accession>
<dbReference type="Proteomes" id="UP000242450">
    <property type="component" value="Chromosome 21"/>
</dbReference>
<feature type="compositionally biased region" description="Low complexity" evidence="4">
    <location>
        <begin position="389"/>
        <end position="400"/>
    </location>
</feature>
<dbReference type="PROSITE" id="PS50088">
    <property type="entry name" value="ANK_REPEAT"/>
    <property type="match status" value="1"/>
</dbReference>
<evidence type="ECO:0000256" key="1">
    <source>
        <dbReference type="ARBA" id="ARBA00022737"/>
    </source>
</evidence>
<feature type="region of interest" description="Disordered" evidence="4">
    <location>
        <begin position="18"/>
        <end position="69"/>
    </location>
</feature>
<gene>
    <name evidence="5" type="ORF">Celaphus_00016085</name>
</gene>
<feature type="region of interest" description="Disordered" evidence="4">
    <location>
        <begin position="123"/>
        <end position="145"/>
    </location>
</feature>
<evidence type="ECO:0000313" key="6">
    <source>
        <dbReference type="Proteomes" id="UP000242450"/>
    </source>
</evidence>
<feature type="repeat" description="ANK" evidence="3">
    <location>
        <begin position="185"/>
        <end position="217"/>
    </location>
</feature>
<sequence>MLATPAIQLLGPAPAFSRSQLRSLSPRGRRHPRPLGLTGGPIAGPTQGPGTMPSSSQSPACACTKACAPRPTQGPPELYGQTRAAPAMAEHLELLAEMPMVGRMSTQERLKHAQKRRAQQVKAWAQAEKEAQSRRGPGQPPQGAVRKRVLFPPSVTLLEAAARNDLEEVRQFLESGVSPDLANEDGLTALHQSCIDDFREMVQQLLEAGARVNARDSECWTPLHAAATCGHLRLVELLIARKVVRRVSLTQRTSLYRREHAQEAIVWQQPPPASPEPLEEDEDRQTDAELQPPPLEVSPARPHTLRAPADGLRAVLPPQEEDPEEARPHNGRVGGPPGRHLYSKRLDRSVSYQLSPLESASPDALVRAKAHHTLAELKRQRAAAKLQRPPAEGPEAAEAGLPVDAETPQPESGCGASGDPPLLKLTAPSEAAPVEKRPCCLLM</sequence>
<dbReference type="Pfam" id="PF12796">
    <property type="entry name" value="Ank_2"/>
    <property type="match status" value="1"/>
</dbReference>
<keyword evidence="1" id="KW-0677">Repeat</keyword>
<reference evidence="5 6" key="1">
    <citation type="journal article" date="2018" name="Mol. Genet. Genomics">
        <title>The red deer Cervus elaphus genome CerEla1.0: sequencing, annotating, genes, and chromosomes.</title>
        <authorList>
            <person name="Bana N.A."/>
            <person name="Nyiri A."/>
            <person name="Nagy J."/>
            <person name="Frank K."/>
            <person name="Nagy T."/>
            <person name="Steger V."/>
            <person name="Schiller M."/>
            <person name="Lakatos P."/>
            <person name="Sugar L."/>
            <person name="Horn P."/>
            <person name="Barta E."/>
            <person name="Orosz L."/>
        </authorList>
    </citation>
    <scope>NUCLEOTIDE SEQUENCE [LARGE SCALE GENOMIC DNA]</scope>
    <source>
        <strain evidence="5">Hungarian</strain>
    </source>
</reference>
<dbReference type="GO" id="GO:0017020">
    <property type="term" value="F:myosin phosphatase regulator activity"/>
    <property type="evidence" value="ECO:0007669"/>
    <property type="project" value="TreeGrafter"/>
</dbReference>
<dbReference type="PANTHER" id="PTHR24179:SF30">
    <property type="entry name" value="PROTEIN PHOSPHATASE 1 REGULATORY SUBUNIT 16A"/>
    <property type="match status" value="1"/>
</dbReference>
<protein>
    <submittedName>
        <fullName evidence="5">Uncharacterized protein</fullName>
    </submittedName>
</protein>
<organism evidence="5 6">
    <name type="scientific">Cervus elaphus hippelaphus</name>
    <name type="common">European red deer</name>
    <dbReference type="NCBI Taxonomy" id="46360"/>
    <lineage>
        <taxon>Eukaryota</taxon>
        <taxon>Metazoa</taxon>
        <taxon>Chordata</taxon>
        <taxon>Craniata</taxon>
        <taxon>Vertebrata</taxon>
        <taxon>Euteleostomi</taxon>
        <taxon>Mammalia</taxon>
        <taxon>Eutheria</taxon>
        <taxon>Laurasiatheria</taxon>
        <taxon>Artiodactyla</taxon>
        <taxon>Ruminantia</taxon>
        <taxon>Pecora</taxon>
        <taxon>Cervidae</taxon>
        <taxon>Cervinae</taxon>
        <taxon>Cervus</taxon>
    </lineage>
</organism>
<dbReference type="OrthoDB" id="19014at2759"/>
<evidence type="ECO:0000313" key="5">
    <source>
        <dbReference type="EMBL" id="OWK04219.1"/>
    </source>
</evidence>
<comment type="caution">
    <text evidence="5">The sequence shown here is derived from an EMBL/GenBank/DDBJ whole genome shotgun (WGS) entry which is preliminary data.</text>
</comment>
<dbReference type="GO" id="GO:0004857">
    <property type="term" value="F:enzyme inhibitor activity"/>
    <property type="evidence" value="ECO:0007669"/>
    <property type="project" value="TreeGrafter"/>
</dbReference>